<keyword evidence="8" id="KW-1185">Reference proteome</keyword>
<feature type="region of interest" description="Disordered" evidence="5">
    <location>
        <begin position="1"/>
        <end position="32"/>
    </location>
</feature>
<evidence type="ECO:0000256" key="2">
    <source>
        <dbReference type="ARBA" id="ARBA00023125"/>
    </source>
</evidence>
<dbReference type="InterPro" id="IPR004827">
    <property type="entry name" value="bZIP"/>
</dbReference>
<dbReference type="Gene3D" id="1.20.5.170">
    <property type="match status" value="1"/>
</dbReference>
<dbReference type="Proteomes" id="UP000011081">
    <property type="component" value="Unassembled WGS sequence"/>
</dbReference>
<name>L2GTL6_VAVCU</name>
<evidence type="ECO:0000256" key="5">
    <source>
        <dbReference type="SAM" id="MobiDB-lite"/>
    </source>
</evidence>
<evidence type="ECO:0000313" key="7">
    <source>
        <dbReference type="EMBL" id="ELA46954.1"/>
    </source>
</evidence>
<keyword evidence="2" id="KW-0238">DNA-binding</keyword>
<dbReference type="GO" id="GO:0045893">
    <property type="term" value="P:positive regulation of DNA-templated transcription"/>
    <property type="evidence" value="ECO:0007669"/>
    <property type="project" value="TreeGrafter"/>
</dbReference>
<evidence type="ECO:0000256" key="1">
    <source>
        <dbReference type="ARBA" id="ARBA00023015"/>
    </source>
</evidence>
<feature type="domain" description="BZIP" evidence="6">
    <location>
        <begin position="9"/>
        <end position="60"/>
    </location>
</feature>
<dbReference type="SUPFAM" id="SSF57959">
    <property type="entry name" value="Leucine zipper domain"/>
    <property type="match status" value="1"/>
</dbReference>
<dbReference type="GeneID" id="19879449"/>
<evidence type="ECO:0000313" key="8">
    <source>
        <dbReference type="Proteomes" id="UP000011081"/>
    </source>
</evidence>
<feature type="compositionally biased region" description="Basic and acidic residues" evidence="5">
    <location>
        <begin position="1"/>
        <end position="13"/>
    </location>
</feature>
<organism evidence="7 8">
    <name type="scientific">Vavraia culicis (isolate floridensis)</name>
    <name type="common">Microsporidian parasite</name>
    <dbReference type="NCBI Taxonomy" id="948595"/>
    <lineage>
        <taxon>Eukaryota</taxon>
        <taxon>Fungi</taxon>
        <taxon>Fungi incertae sedis</taxon>
        <taxon>Microsporidia</taxon>
        <taxon>Pleistophoridae</taxon>
        <taxon>Vavraia</taxon>
    </lineage>
</organism>
<evidence type="ECO:0000259" key="6">
    <source>
        <dbReference type="PROSITE" id="PS50217"/>
    </source>
</evidence>
<proteinExistence type="predicted"/>
<dbReference type="PANTHER" id="PTHR45764">
    <property type="entry name" value="BZIP TRANSCRIPTION FACTOR 44"/>
    <property type="match status" value="1"/>
</dbReference>
<dbReference type="EMBL" id="GL877428">
    <property type="protein sequence ID" value="ELA46954.1"/>
    <property type="molecule type" value="Genomic_DNA"/>
</dbReference>
<dbReference type="OrthoDB" id="551672at2759"/>
<protein>
    <recommendedName>
        <fullName evidence="6">BZIP domain-containing protein</fullName>
    </recommendedName>
</protein>
<dbReference type="GO" id="GO:0005634">
    <property type="term" value="C:nucleus"/>
    <property type="evidence" value="ECO:0007669"/>
    <property type="project" value="TreeGrafter"/>
</dbReference>
<keyword evidence="4" id="KW-0539">Nucleus</keyword>
<dbReference type="RefSeq" id="XP_008074590.1">
    <property type="nucleotide sequence ID" value="XM_008076399.1"/>
</dbReference>
<keyword evidence="3" id="KW-0804">Transcription</keyword>
<dbReference type="GO" id="GO:0003700">
    <property type="term" value="F:DNA-binding transcription factor activity"/>
    <property type="evidence" value="ECO:0007669"/>
    <property type="project" value="InterPro"/>
</dbReference>
<dbReference type="GO" id="GO:0000976">
    <property type="term" value="F:transcription cis-regulatory region binding"/>
    <property type="evidence" value="ECO:0007669"/>
    <property type="project" value="TreeGrafter"/>
</dbReference>
<dbReference type="AlphaFoldDB" id="L2GTL6"/>
<sequence length="91" mass="10606">MKKASCPDDEKKRQLMVVNRASARRSAQRKRQYIENLERENAYLKEENNAMKHKLESCRKMFAAMLGKNTSSHSVINIPSEYIESTMADRL</sequence>
<dbReference type="InterPro" id="IPR046347">
    <property type="entry name" value="bZIP_sf"/>
</dbReference>
<dbReference type="VEuPathDB" id="MicrosporidiaDB:VCUG_01573"/>
<dbReference type="InParanoid" id="L2GTL6"/>
<dbReference type="SMART" id="SM00338">
    <property type="entry name" value="BRLZ"/>
    <property type="match status" value="1"/>
</dbReference>
<feature type="compositionally biased region" description="Basic residues" evidence="5">
    <location>
        <begin position="22"/>
        <end position="31"/>
    </location>
</feature>
<dbReference type="OMA" id="ENNAMKH"/>
<dbReference type="PROSITE" id="PS50217">
    <property type="entry name" value="BZIP"/>
    <property type="match status" value="1"/>
</dbReference>
<gene>
    <name evidence="7" type="ORF">VCUG_01573</name>
</gene>
<evidence type="ECO:0000256" key="4">
    <source>
        <dbReference type="ARBA" id="ARBA00023242"/>
    </source>
</evidence>
<accession>L2GTL6</accession>
<keyword evidence="1" id="KW-0805">Transcription regulation</keyword>
<evidence type="ECO:0000256" key="3">
    <source>
        <dbReference type="ARBA" id="ARBA00023163"/>
    </source>
</evidence>
<reference evidence="8" key="1">
    <citation type="submission" date="2011-03" db="EMBL/GenBank/DDBJ databases">
        <title>The genome sequence of Vavraia culicis strain floridensis.</title>
        <authorList>
            <consortium name="The Broad Institute Genome Sequencing Platform"/>
            <person name="Cuomo C."/>
            <person name="Becnel J."/>
            <person name="Sanscrainte N."/>
            <person name="Young S.K."/>
            <person name="Zeng Q."/>
            <person name="Gargeya S."/>
            <person name="Fitzgerald M."/>
            <person name="Haas B."/>
            <person name="Abouelleil A."/>
            <person name="Alvarado L."/>
            <person name="Arachchi H.M."/>
            <person name="Berlin A."/>
            <person name="Chapman S.B."/>
            <person name="Gearin G."/>
            <person name="Goldberg J."/>
            <person name="Griggs A."/>
            <person name="Gujja S."/>
            <person name="Hansen M."/>
            <person name="Heiman D."/>
            <person name="Howarth C."/>
            <person name="Larimer J."/>
            <person name="Lui A."/>
            <person name="MacDonald P.J.P."/>
            <person name="McCowen C."/>
            <person name="Montmayeur A."/>
            <person name="Murphy C."/>
            <person name="Neiman D."/>
            <person name="Pearson M."/>
            <person name="Priest M."/>
            <person name="Roberts A."/>
            <person name="Saif S."/>
            <person name="Shea T."/>
            <person name="Sisk P."/>
            <person name="Stolte C."/>
            <person name="Sykes S."/>
            <person name="Wortman J."/>
            <person name="Nusbaum C."/>
            <person name="Birren B."/>
        </authorList>
    </citation>
    <scope>NUCLEOTIDE SEQUENCE [LARGE SCALE GENOMIC DNA]</scope>
    <source>
        <strain evidence="8">floridensis</strain>
    </source>
</reference>
<dbReference type="Pfam" id="PF00170">
    <property type="entry name" value="bZIP_1"/>
    <property type="match status" value="1"/>
</dbReference>
<dbReference type="PANTHER" id="PTHR45764:SF38">
    <property type="entry name" value="BZIP TRANSCRIPTION FACTOR 44"/>
    <property type="match status" value="1"/>
</dbReference>
<dbReference type="HOGENOM" id="CLU_2428730_0_0_1"/>